<proteinExistence type="predicted"/>
<sequence>MNFTNSPFERMMRQRPGTDSDHPCISCRHRRECGYMMHQCRKKFRSVFGDTAPPVSGTVSV</sequence>
<organism evidence="2">
    <name type="scientific">Faecalibacterium prausnitzii</name>
    <dbReference type="NCBI Taxonomy" id="853"/>
    <lineage>
        <taxon>Bacteria</taxon>
        <taxon>Bacillati</taxon>
        <taxon>Bacillota</taxon>
        <taxon>Clostridia</taxon>
        <taxon>Eubacteriales</taxon>
        <taxon>Oscillospiraceae</taxon>
        <taxon>Faecalibacterium</taxon>
    </lineage>
</organism>
<evidence type="ECO:0000313" key="2">
    <source>
        <dbReference type="EMBL" id="MSC67937.1"/>
    </source>
</evidence>
<feature type="region of interest" description="Disordered" evidence="1">
    <location>
        <begin position="1"/>
        <end position="22"/>
    </location>
</feature>
<gene>
    <name evidence="2" type="ORF">GKD79_03320</name>
</gene>
<name>A0A6G1ZWU0_9FIRM</name>
<comment type="caution">
    <text evidence="2">The sequence shown here is derived from an EMBL/GenBank/DDBJ whole genome shotgun (WGS) entry which is preliminary data.</text>
</comment>
<dbReference type="RefSeq" id="WP_118539045.1">
    <property type="nucleotide sequence ID" value="NZ_CABJDF010000003.1"/>
</dbReference>
<feature type="compositionally biased region" description="Basic and acidic residues" evidence="1">
    <location>
        <begin position="10"/>
        <end position="22"/>
    </location>
</feature>
<accession>A0A6G1ZWU0</accession>
<evidence type="ECO:0000256" key="1">
    <source>
        <dbReference type="SAM" id="MobiDB-lite"/>
    </source>
</evidence>
<dbReference type="AlphaFoldDB" id="A0A6G1ZWU0"/>
<dbReference type="EMBL" id="WKQG01000002">
    <property type="protein sequence ID" value="MSC67937.1"/>
    <property type="molecule type" value="Genomic_DNA"/>
</dbReference>
<protein>
    <submittedName>
        <fullName evidence="2">Uncharacterized protein</fullName>
    </submittedName>
</protein>
<reference evidence="2" key="1">
    <citation type="journal article" date="2019" name="Nat. Med.">
        <title>A library of human gut bacterial isolates paired with longitudinal multiomics data enables mechanistic microbiome research.</title>
        <authorList>
            <person name="Poyet M."/>
            <person name="Groussin M."/>
            <person name="Gibbons S.M."/>
            <person name="Avila-Pacheco J."/>
            <person name="Jiang X."/>
            <person name="Kearney S.M."/>
            <person name="Perrotta A.R."/>
            <person name="Berdy B."/>
            <person name="Zhao S."/>
            <person name="Lieberman T.D."/>
            <person name="Swanson P.K."/>
            <person name="Smith M."/>
            <person name="Roesemann S."/>
            <person name="Alexander J.E."/>
            <person name="Rich S.A."/>
            <person name="Livny J."/>
            <person name="Vlamakis H."/>
            <person name="Clish C."/>
            <person name="Bullock K."/>
            <person name="Deik A."/>
            <person name="Scott J."/>
            <person name="Pierce K.A."/>
            <person name="Xavier R.J."/>
            <person name="Alm E.J."/>
        </authorList>
    </citation>
    <scope>NUCLEOTIDE SEQUENCE</scope>
    <source>
        <strain evidence="2">BIOML-B7</strain>
    </source>
</reference>